<keyword evidence="3" id="KW-0560">Oxidoreductase</keyword>
<dbReference type="HOGENOM" id="CLU_005391_5_1_4"/>
<sequence length="488" mass="51830">MCLKLIPVQHFPTVFNLSEASMSNPNTPLTIGATSRNPATGEFIAHYPFQTADEVERMLDGNAGAYRLWRATPMAVRAATYRRLAAVLRERADTLAALITAEMGKTLAAAHAEVEKCAATIDWIAEHGPAILADEPAPVDGDDQVHVSYLPIGSILAVMPWNFPLWQVIRASGPIMLSGNGFILKHAANVMGSAYALQDAYEAAGFPAGLFTNLNADNDTVARAIEDPRVAAVTLTGSMRAGSAVAATAGRALKKSLLELGGADAFIVLADANLDLAVEAAIEARFQNAGQVCLAAKRFILERPIAEAFIERFVAAARRVKAGDPLDPASTIGPMARADLRDELHRQVERTIEAGATLLLGGRKVEGAGNYYEPTVLADVAPGMAAFDEETFGPVAAITVADDAEHAIELANASDYGLGGSLWTRDVARAQRIARRLETGGVFINGFSASNPRIPVGGVKKSGYGRELSHFGLREFTNAQAVWAKTVD</sequence>
<dbReference type="InterPro" id="IPR016160">
    <property type="entry name" value="Ald_DH_CS_CYS"/>
</dbReference>
<evidence type="ECO:0000259" key="4">
    <source>
        <dbReference type="Pfam" id="PF00171"/>
    </source>
</evidence>
<dbReference type="EMBL" id="CP002581">
    <property type="protein sequence ID" value="AJK48743.1"/>
    <property type="molecule type" value="Genomic_DNA"/>
</dbReference>
<dbReference type="Gene3D" id="3.40.309.10">
    <property type="entry name" value="Aldehyde Dehydrogenase, Chain A, domain 2"/>
    <property type="match status" value="1"/>
</dbReference>
<dbReference type="KEGG" id="bgp:BGL_2c06590"/>
<dbReference type="Pfam" id="PF00171">
    <property type="entry name" value="Aldedh"/>
    <property type="match status" value="1"/>
</dbReference>
<keyword evidence="2" id="KW-0521">NADP</keyword>
<dbReference type="AlphaFoldDB" id="A0A0B6RZB9"/>
<organism evidence="5 6">
    <name type="scientific">Burkholderia plantarii</name>
    <dbReference type="NCBI Taxonomy" id="41899"/>
    <lineage>
        <taxon>Bacteria</taxon>
        <taxon>Pseudomonadati</taxon>
        <taxon>Pseudomonadota</taxon>
        <taxon>Betaproteobacteria</taxon>
        <taxon>Burkholderiales</taxon>
        <taxon>Burkholderiaceae</taxon>
        <taxon>Burkholderia</taxon>
    </lineage>
</organism>
<keyword evidence="6" id="KW-1185">Reference proteome</keyword>
<evidence type="ECO:0000256" key="1">
    <source>
        <dbReference type="ARBA" id="ARBA00009986"/>
    </source>
</evidence>
<evidence type="ECO:0000256" key="3">
    <source>
        <dbReference type="ARBA" id="ARBA00023002"/>
    </source>
</evidence>
<dbReference type="InterPro" id="IPR016162">
    <property type="entry name" value="Ald_DH_N"/>
</dbReference>
<dbReference type="InterPro" id="IPR015590">
    <property type="entry name" value="Aldehyde_DH_dom"/>
</dbReference>
<dbReference type="FunFam" id="3.40.309.10:FF:000010">
    <property type="entry name" value="Gamma-aminobutyraldehyde dehydrogenase"/>
    <property type="match status" value="1"/>
</dbReference>
<gene>
    <name evidence="5" type="ORF">BGL_2c06590</name>
</gene>
<dbReference type="InterPro" id="IPR016163">
    <property type="entry name" value="Ald_DH_C"/>
</dbReference>
<dbReference type="GO" id="GO:0004030">
    <property type="term" value="F:aldehyde dehydrogenase [NAD(P)+] activity"/>
    <property type="evidence" value="ECO:0007669"/>
    <property type="project" value="InterPro"/>
</dbReference>
<reference evidence="5 6" key="2">
    <citation type="journal article" date="2016" name="Appl. Microbiol. Biotechnol.">
        <title>Mutations improving production and secretion of extracellular lipase by Burkholderia glumae PG1.</title>
        <authorList>
            <person name="Knapp A."/>
            <person name="Voget S."/>
            <person name="Gao R."/>
            <person name="Zaburannyi N."/>
            <person name="Krysciak D."/>
            <person name="Breuer M."/>
            <person name="Hauer B."/>
            <person name="Streit W.R."/>
            <person name="Muller R."/>
            <person name="Daniel R."/>
            <person name="Jaeger K.E."/>
        </authorList>
    </citation>
    <scope>NUCLEOTIDE SEQUENCE [LARGE SCALE GENOMIC DNA]</scope>
    <source>
        <strain evidence="5 6">PG1</strain>
    </source>
</reference>
<dbReference type="Gene3D" id="3.40.605.10">
    <property type="entry name" value="Aldehyde Dehydrogenase, Chain A, domain 1"/>
    <property type="match status" value="1"/>
</dbReference>
<evidence type="ECO:0000313" key="5">
    <source>
        <dbReference type="EMBL" id="AJK48743.1"/>
    </source>
</evidence>
<comment type="similarity">
    <text evidence="1">Belongs to the aldehyde dehydrogenase family.</text>
</comment>
<dbReference type="InterPro" id="IPR047110">
    <property type="entry name" value="GABD/Sad-like"/>
</dbReference>
<dbReference type="CDD" id="cd07100">
    <property type="entry name" value="ALDH_SSADH1_GabD1"/>
    <property type="match status" value="1"/>
</dbReference>
<protein>
    <recommendedName>
        <fullName evidence="4">Aldehyde dehydrogenase domain-containing protein</fullName>
    </recommendedName>
</protein>
<feature type="domain" description="Aldehyde dehydrogenase" evidence="4">
    <location>
        <begin position="35"/>
        <end position="482"/>
    </location>
</feature>
<evidence type="ECO:0000256" key="2">
    <source>
        <dbReference type="ARBA" id="ARBA00022857"/>
    </source>
</evidence>
<dbReference type="InterPro" id="IPR016161">
    <property type="entry name" value="Ald_DH/histidinol_DH"/>
</dbReference>
<dbReference type="InterPro" id="IPR044148">
    <property type="entry name" value="ALDH_GabD1-like"/>
</dbReference>
<reference evidence="6" key="1">
    <citation type="submission" date="2011-03" db="EMBL/GenBank/DDBJ databases">
        <authorList>
            <person name="Voget S."/>
            <person name="Streit W.R."/>
            <person name="Jaeger K.E."/>
            <person name="Daniel R."/>
        </authorList>
    </citation>
    <scope>NUCLEOTIDE SEQUENCE [LARGE SCALE GENOMIC DNA]</scope>
    <source>
        <strain evidence="6">PG1</strain>
    </source>
</reference>
<dbReference type="PANTHER" id="PTHR43217:SF1">
    <property type="entry name" value="SUCCINATE SEMIALDEHYDE DEHYDROGENASE [NAD(P)+] SAD"/>
    <property type="match status" value="1"/>
</dbReference>
<name>A0A0B6RZB9_BURPL</name>
<accession>A0A0B6RZB9</accession>
<dbReference type="PANTHER" id="PTHR43217">
    <property type="entry name" value="SUCCINATE SEMIALDEHYDE DEHYDROGENASE [NAD(P)+] SAD"/>
    <property type="match status" value="1"/>
</dbReference>
<proteinExistence type="inferred from homology"/>
<dbReference type="PROSITE" id="PS00070">
    <property type="entry name" value="ALDEHYDE_DEHYDR_CYS"/>
    <property type="match status" value="1"/>
</dbReference>
<dbReference type="SUPFAM" id="SSF53720">
    <property type="entry name" value="ALDH-like"/>
    <property type="match status" value="1"/>
</dbReference>
<evidence type="ECO:0000313" key="6">
    <source>
        <dbReference type="Proteomes" id="UP000031838"/>
    </source>
</evidence>
<dbReference type="GO" id="GO:0004777">
    <property type="term" value="F:succinate-semialdehyde dehydrogenase (NAD+) activity"/>
    <property type="evidence" value="ECO:0007669"/>
    <property type="project" value="TreeGrafter"/>
</dbReference>
<dbReference type="Proteomes" id="UP000031838">
    <property type="component" value="Chromosome 2"/>
</dbReference>